<evidence type="ECO:0000256" key="1">
    <source>
        <dbReference type="SAM" id="Phobius"/>
    </source>
</evidence>
<proteinExistence type="predicted"/>
<dbReference type="RefSeq" id="WP_344172573.1">
    <property type="nucleotide sequence ID" value="NZ_BAAANC010000001.1"/>
</dbReference>
<dbReference type="Pfam" id="PF14325">
    <property type="entry name" value="DUF4383"/>
    <property type="match status" value="1"/>
</dbReference>
<comment type="caution">
    <text evidence="2">The sequence shown here is derived from an EMBL/GenBank/DDBJ whole genome shotgun (WGS) entry which is preliminary data.</text>
</comment>
<keyword evidence="1" id="KW-0812">Transmembrane</keyword>
<keyword evidence="3" id="KW-1185">Reference proteome</keyword>
<feature type="transmembrane region" description="Helical" evidence="1">
    <location>
        <begin position="124"/>
        <end position="141"/>
    </location>
</feature>
<evidence type="ECO:0000313" key="2">
    <source>
        <dbReference type="EMBL" id="GAA1520471.1"/>
    </source>
</evidence>
<feature type="transmembrane region" description="Helical" evidence="1">
    <location>
        <begin position="17"/>
        <end position="37"/>
    </location>
</feature>
<feature type="transmembrane region" description="Helical" evidence="1">
    <location>
        <begin position="86"/>
        <end position="104"/>
    </location>
</feature>
<feature type="transmembrane region" description="Helical" evidence="1">
    <location>
        <begin position="57"/>
        <end position="79"/>
    </location>
</feature>
<protein>
    <submittedName>
        <fullName evidence="2">DUF4383 domain-containing protein</fullName>
    </submittedName>
</protein>
<keyword evidence="1" id="KW-1133">Transmembrane helix</keyword>
<organism evidence="2 3">
    <name type="scientific">Kribbella lupini</name>
    <dbReference type="NCBI Taxonomy" id="291602"/>
    <lineage>
        <taxon>Bacteria</taxon>
        <taxon>Bacillati</taxon>
        <taxon>Actinomycetota</taxon>
        <taxon>Actinomycetes</taxon>
        <taxon>Propionibacteriales</taxon>
        <taxon>Kribbellaceae</taxon>
        <taxon>Kribbella</taxon>
    </lineage>
</organism>
<evidence type="ECO:0000313" key="3">
    <source>
        <dbReference type="Proteomes" id="UP001500363"/>
    </source>
</evidence>
<accession>A0ABP4LBP0</accession>
<sequence length="151" mass="16006">MAQAGISKNSTTTVQKAATAVAVVFLVVGVLGFIPGITTDYDTMTFGGHHSEAKLLGIFQVSILHNIVHLLFGIAGLALARSFSGARNYLIGGGIVYLVLWIYGLVIDQTSSVNFVPVNTADNWLHFVLGVGMIGLGVALSRDVRTHAHSR</sequence>
<dbReference type="EMBL" id="BAAANC010000001">
    <property type="protein sequence ID" value="GAA1520471.1"/>
    <property type="molecule type" value="Genomic_DNA"/>
</dbReference>
<dbReference type="Proteomes" id="UP001500363">
    <property type="component" value="Unassembled WGS sequence"/>
</dbReference>
<reference evidence="3" key="1">
    <citation type="journal article" date="2019" name="Int. J. Syst. Evol. Microbiol.">
        <title>The Global Catalogue of Microorganisms (GCM) 10K type strain sequencing project: providing services to taxonomists for standard genome sequencing and annotation.</title>
        <authorList>
            <consortium name="The Broad Institute Genomics Platform"/>
            <consortium name="The Broad Institute Genome Sequencing Center for Infectious Disease"/>
            <person name="Wu L."/>
            <person name="Ma J."/>
        </authorList>
    </citation>
    <scope>NUCLEOTIDE SEQUENCE [LARGE SCALE GENOMIC DNA]</scope>
    <source>
        <strain evidence="3">JCM 14303</strain>
    </source>
</reference>
<name>A0ABP4LBP0_9ACTN</name>
<keyword evidence="1" id="KW-0472">Membrane</keyword>
<gene>
    <name evidence="2" type="ORF">GCM10009741_21450</name>
</gene>